<keyword evidence="2" id="KW-0472">Membrane</keyword>
<reference evidence="3 4" key="1">
    <citation type="journal article" date="2023" name="Plants (Basel)">
        <title>Bridging the Gap: Combining Genomics and Transcriptomics Approaches to Understand Stylosanthes scabra, an Orphan Legume from the Brazilian Caatinga.</title>
        <authorList>
            <person name="Ferreira-Neto J.R.C."/>
            <person name="da Silva M.D."/>
            <person name="Binneck E."/>
            <person name="de Melo N.F."/>
            <person name="da Silva R.H."/>
            <person name="de Melo A.L.T.M."/>
            <person name="Pandolfi V."/>
            <person name="Bustamante F.O."/>
            <person name="Brasileiro-Vidal A.C."/>
            <person name="Benko-Iseppon A.M."/>
        </authorList>
    </citation>
    <scope>NUCLEOTIDE SEQUENCE [LARGE SCALE GENOMIC DNA]</scope>
    <source>
        <tissue evidence="3">Leaves</tissue>
    </source>
</reference>
<accession>A0ABU6VD25</accession>
<keyword evidence="2" id="KW-1133">Transmembrane helix</keyword>
<comment type="caution">
    <text evidence="3">The sequence shown here is derived from an EMBL/GenBank/DDBJ whole genome shotgun (WGS) entry which is preliminary data.</text>
</comment>
<evidence type="ECO:0000256" key="1">
    <source>
        <dbReference type="SAM" id="MobiDB-lite"/>
    </source>
</evidence>
<keyword evidence="4" id="KW-1185">Reference proteome</keyword>
<dbReference type="EMBL" id="JASCZI010151224">
    <property type="protein sequence ID" value="MED6171099.1"/>
    <property type="molecule type" value="Genomic_DNA"/>
</dbReference>
<gene>
    <name evidence="3" type="ORF">PIB30_037577</name>
</gene>
<name>A0ABU6VD25_9FABA</name>
<evidence type="ECO:0000256" key="2">
    <source>
        <dbReference type="SAM" id="Phobius"/>
    </source>
</evidence>
<feature type="transmembrane region" description="Helical" evidence="2">
    <location>
        <begin position="12"/>
        <end position="32"/>
    </location>
</feature>
<evidence type="ECO:0000313" key="4">
    <source>
        <dbReference type="Proteomes" id="UP001341840"/>
    </source>
</evidence>
<evidence type="ECO:0000313" key="3">
    <source>
        <dbReference type="EMBL" id="MED6171099.1"/>
    </source>
</evidence>
<dbReference type="Proteomes" id="UP001341840">
    <property type="component" value="Unassembled WGS sequence"/>
</dbReference>
<organism evidence="3 4">
    <name type="scientific">Stylosanthes scabra</name>
    <dbReference type="NCBI Taxonomy" id="79078"/>
    <lineage>
        <taxon>Eukaryota</taxon>
        <taxon>Viridiplantae</taxon>
        <taxon>Streptophyta</taxon>
        <taxon>Embryophyta</taxon>
        <taxon>Tracheophyta</taxon>
        <taxon>Spermatophyta</taxon>
        <taxon>Magnoliopsida</taxon>
        <taxon>eudicotyledons</taxon>
        <taxon>Gunneridae</taxon>
        <taxon>Pentapetalae</taxon>
        <taxon>rosids</taxon>
        <taxon>fabids</taxon>
        <taxon>Fabales</taxon>
        <taxon>Fabaceae</taxon>
        <taxon>Papilionoideae</taxon>
        <taxon>50 kb inversion clade</taxon>
        <taxon>dalbergioids sensu lato</taxon>
        <taxon>Dalbergieae</taxon>
        <taxon>Pterocarpus clade</taxon>
        <taxon>Stylosanthes</taxon>
    </lineage>
</organism>
<sequence length="187" mass="20698">MTAKNSETELPWSLAISALTLFSVRFSTIALLDAEHVRVAFRRPPTQHRGKAPAQLREGANQIQRWHSVGGLKPRLVVGGGSRAECQRCSVREPRFRSGIIIKYRVLASVLIFIVMVHLLLFSTFCSGHEQLQTPSTLSRKLLLSSSSSLDSVSKVTGKLIKKQTKKAVEQDLRKAPSSVPNPTQNK</sequence>
<protein>
    <recommendedName>
        <fullName evidence="5">Transmembrane protein</fullName>
    </recommendedName>
</protein>
<feature type="region of interest" description="Disordered" evidence="1">
    <location>
        <begin position="167"/>
        <end position="187"/>
    </location>
</feature>
<proteinExistence type="predicted"/>
<feature type="transmembrane region" description="Helical" evidence="2">
    <location>
        <begin position="104"/>
        <end position="125"/>
    </location>
</feature>
<keyword evidence="2" id="KW-0812">Transmembrane</keyword>
<evidence type="ECO:0008006" key="5">
    <source>
        <dbReference type="Google" id="ProtNLM"/>
    </source>
</evidence>